<proteinExistence type="predicted"/>
<evidence type="ECO:0000313" key="4">
    <source>
        <dbReference type="EMBL" id="MFC3892897.1"/>
    </source>
</evidence>
<dbReference type="EMBL" id="JBHRZI010000013">
    <property type="protein sequence ID" value="MFC3892897.1"/>
    <property type="molecule type" value="Genomic_DNA"/>
</dbReference>
<dbReference type="RefSeq" id="WP_382372971.1">
    <property type="nucleotide sequence ID" value="NZ_JBHRZI010000013.1"/>
</dbReference>
<evidence type="ECO:0000256" key="1">
    <source>
        <dbReference type="SAM" id="MobiDB-lite"/>
    </source>
</evidence>
<dbReference type="InterPro" id="IPR002878">
    <property type="entry name" value="ChsH2_C"/>
</dbReference>
<organism evidence="4 5">
    <name type="scientific">Lentzea rhizosphaerae</name>
    <dbReference type="NCBI Taxonomy" id="2041025"/>
    <lineage>
        <taxon>Bacteria</taxon>
        <taxon>Bacillati</taxon>
        <taxon>Actinomycetota</taxon>
        <taxon>Actinomycetes</taxon>
        <taxon>Pseudonocardiales</taxon>
        <taxon>Pseudonocardiaceae</taxon>
        <taxon>Lentzea</taxon>
    </lineage>
</organism>
<feature type="domain" description="ChsH2 rubredoxin-like zinc ribbon" evidence="3">
    <location>
        <begin position="192"/>
        <end position="223"/>
    </location>
</feature>
<dbReference type="PANTHER" id="PTHR34075:SF5">
    <property type="entry name" value="BLR3430 PROTEIN"/>
    <property type="match status" value="1"/>
</dbReference>
<evidence type="ECO:0000259" key="2">
    <source>
        <dbReference type="Pfam" id="PF01796"/>
    </source>
</evidence>
<gene>
    <name evidence="4" type="ORF">ACFOWZ_15580</name>
</gene>
<evidence type="ECO:0000313" key="5">
    <source>
        <dbReference type="Proteomes" id="UP001595690"/>
    </source>
</evidence>
<protein>
    <submittedName>
        <fullName evidence="4">Zn-ribbon domain-containing OB-fold protein</fullName>
    </submittedName>
</protein>
<accession>A0ABV8BU68</accession>
<sequence>MTKPLSAPLDVGFDYTRSTGPTLGRFLSDLRRRKVTGIRGSDGRVHVPPLEYDPVTAERLSEFVDVASTGVVRGWSWIPEPLEAQPLDRPFAWALIQLDGADTSLLHAVDAGSADRMSTGARVRARWRSERVGAITDIECFELTDSAEASASTTNSVLVVLADAEEVTMVTTPVHLHYTHSASPTEDPFLRGLMDGRLIAQRCPACEKVYFPPRPACPTDGVPTTDQIELSDRGTITTFCVVNVPFLGQRIPPPYVSAYVLLDGADIPFLHLLLGVAPEDVRMGMRVEAVWKPREEWGPTMQNIDHFRPSGEPDAPFDSYSQHL</sequence>
<feature type="domain" description="ChsH2 C-terminal OB-fold" evidence="2">
    <location>
        <begin position="228"/>
        <end position="292"/>
    </location>
</feature>
<dbReference type="Pfam" id="PF01796">
    <property type="entry name" value="OB_ChsH2_C"/>
    <property type="match status" value="2"/>
</dbReference>
<dbReference type="InterPro" id="IPR052513">
    <property type="entry name" value="Thioester_dehydratase-like"/>
</dbReference>
<dbReference type="Proteomes" id="UP001595690">
    <property type="component" value="Unassembled WGS sequence"/>
</dbReference>
<dbReference type="SUPFAM" id="SSF50249">
    <property type="entry name" value="Nucleic acid-binding proteins"/>
    <property type="match status" value="2"/>
</dbReference>
<dbReference type="InterPro" id="IPR012340">
    <property type="entry name" value="NA-bd_OB-fold"/>
</dbReference>
<feature type="domain" description="ChsH2 C-terminal OB-fold" evidence="2">
    <location>
        <begin position="64"/>
        <end position="128"/>
    </location>
</feature>
<comment type="caution">
    <text evidence="4">The sequence shown here is derived from an EMBL/GenBank/DDBJ whole genome shotgun (WGS) entry which is preliminary data.</text>
</comment>
<feature type="region of interest" description="Disordered" evidence="1">
    <location>
        <begin position="302"/>
        <end position="324"/>
    </location>
</feature>
<evidence type="ECO:0000259" key="3">
    <source>
        <dbReference type="Pfam" id="PF12172"/>
    </source>
</evidence>
<dbReference type="Gene3D" id="6.10.30.10">
    <property type="match status" value="2"/>
</dbReference>
<name>A0ABV8BU68_9PSEU</name>
<reference evidence="5" key="1">
    <citation type="journal article" date="2019" name="Int. J. Syst. Evol. Microbiol.">
        <title>The Global Catalogue of Microorganisms (GCM) 10K type strain sequencing project: providing services to taxonomists for standard genome sequencing and annotation.</title>
        <authorList>
            <consortium name="The Broad Institute Genomics Platform"/>
            <consortium name="The Broad Institute Genome Sequencing Center for Infectious Disease"/>
            <person name="Wu L."/>
            <person name="Ma J."/>
        </authorList>
    </citation>
    <scope>NUCLEOTIDE SEQUENCE [LARGE SCALE GENOMIC DNA]</scope>
    <source>
        <strain evidence="5">CGMCC 4.7405</strain>
    </source>
</reference>
<dbReference type="Pfam" id="PF12172">
    <property type="entry name" value="zf-ChsH2"/>
    <property type="match status" value="1"/>
</dbReference>
<dbReference type="InterPro" id="IPR022002">
    <property type="entry name" value="ChsH2_Znr"/>
</dbReference>
<dbReference type="PANTHER" id="PTHR34075">
    <property type="entry name" value="BLR3430 PROTEIN"/>
    <property type="match status" value="1"/>
</dbReference>
<keyword evidence="5" id="KW-1185">Reference proteome</keyword>